<feature type="transmembrane region" description="Helical" evidence="7">
    <location>
        <begin position="39"/>
        <end position="60"/>
    </location>
</feature>
<evidence type="ECO:0000256" key="3">
    <source>
        <dbReference type="ARBA" id="ARBA00022989"/>
    </source>
</evidence>
<reference evidence="9" key="1">
    <citation type="journal article" date="2023" name="Insect Mol. Biol.">
        <title>Genome sequencing provides insights into the evolution of gene families encoding plant cell wall-degrading enzymes in longhorned beetles.</title>
        <authorList>
            <person name="Shin N.R."/>
            <person name="Okamura Y."/>
            <person name="Kirsch R."/>
            <person name="Pauchet Y."/>
        </authorList>
    </citation>
    <scope>NUCLEOTIDE SEQUENCE</scope>
    <source>
        <strain evidence="9">RBIC_L_NR</strain>
    </source>
</reference>
<keyword evidence="4 7" id="KW-0472">Membrane</keyword>
<evidence type="ECO:0000256" key="7">
    <source>
        <dbReference type="SAM" id="Phobius"/>
    </source>
</evidence>
<dbReference type="InterPro" id="IPR003663">
    <property type="entry name" value="Sugar/inositol_transpt"/>
</dbReference>
<evidence type="ECO:0000256" key="2">
    <source>
        <dbReference type="ARBA" id="ARBA00022692"/>
    </source>
</evidence>
<evidence type="ECO:0000313" key="9">
    <source>
        <dbReference type="EMBL" id="KAJ8950727.1"/>
    </source>
</evidence>
<dbReference type="InterPro" id="IPR036259">
    <property type="entry name" value="MFS_trans_sf"/>
</dbReference>
<feature type="transmembrane region" description="Helical" evidence="7">
    <location>
        <begin position="137"/>
        <end position="162"/>
    </location>
</feature>
<keyword evidence="3 7" id="KW-1133">Transmembrane helix</keyword>
<dbReference type="GO" id="GO:0022857">
    <property type="term" value="F:transmembrane transporter activity"/>
    <property type="evidence" value="ECO:0007669"/>
    <property type="project" value="InterPro"/>
</dbReference>
<evidence type="ECO:0000313" key="10">
    <source>
        <dbReference type="Proteomes" id="UP001162156"/>
    </source>
</evidence>
<dbReference type="AlphaFoldDB" id="A0AAV8YIQ4"/>
<dbReference type="Proteomes" id="UP001162156">
    <property type="component" value="Unassembled WGS sequence"/>
</dbReference>
<dbReference type="PANTHER" id="PTHR48021">
    <property type="match status" value="1"/>
</dbReference>
<dbReference type="InterPro" id="IPR050549">
    <property type="entry name" value="MFS_Trehalose_Transporter"/>
</dbReference>
<organism evidence="9 10">
    <name type="scientific">Rhamnusium bicolor</name>
    <dbReference type="NCBI Taxonomy" id="1586634"/>
    <lineage>
        <taxon>Eukaryota</taxon>
        <taxon>Metazoa</taxon>
        <taxon>Ecdysozoa</taxon>
        <taxon>Arthropoda</taxon>
        <taxon>Hexapoda</taxon>
        <taxon>Insecta</taxon>
        <taxon>Pterygota</taxon>
        <taxon>Neoptera</taxon>
        <taxon>Endopterygota</taxon>
        <taxon>Coleoptera</taxon>
        <taxon>Polyphaga</taxon>
        <taxon>Cucujiformia</taxon>
        <taxon>Chrysomeloidea</taxon>
        <taxon>Cerambycidae</taxon>
        <taxon>Lepturinae</taxon>
        <taxon>Rhagiini</taxon>
        <taxon>Rhamnusium</taxon>
    </lineage>
</organism>
<keyword evidence="10" id="KW-1185">Reference proteome</keyword>
<dbReference type="GO" id="GO:0016020">
    <property type="term" value="C:membrane"/>
    <property type="evidence" value="ECO:0007669"/>
    <property type="project" value="UniProtKB-SubCell"/>
</dbReference>
<protein>
    <recommendedName>
        <fullName evidence="8">Major facilitator superfamily (MFS) profile domain-containing protein</fullName>
    </recommendedName>
</protein>
<keyword evidence="2 7" id="KW-0812">Transmembrane</keyword>
<dbReference type="PROSITE" id="PS00216">
    <property type="entry name" value="SUGAR_TRANSPORT_1"/>
    <property type="match status" value="1"/>
</dbReference>
<evidence type="ECO:0000256" key="1">
    <source>
        <dbReference type="ARBA" id="ARBA00004141"/>
    </source>
</evidence>
<evidence type="ECO:0000256" key="5">
    <source>
        <dbReference type="ARBA" id="ARBA00023180"/>
    </source>
</evidence>
<dbReference type="SUPFAM" id="SSF103473">
    <property type="entry name" value="MFS general substrate transporter"/>
    <property type="match status" value="1"/>
</dbReference>
<dbReference type="EMBL" id="JANEYF010002156">
    <property type="protein sequence ID" value="KAJ8950727.1"/>
    <property type="molecule type" value="Genomic_DNA"/>
</dbReference>
<feature type="transmembrane region" description="Helical" evidence="7">
    <location>
        <begin position="174"/>
        <end position="196"/>
    </location>
</feature>
<dbReference type="Gene3D" id="1.20.1250.20">
    <property type="entry name" value="MFS general substrate transporter like domains"/>
    <property type="match status" value="1"/>
</dbReference>
<dbReference type="InterPro" id="IPR020846">
    <property type="entry name" value="MFS_dom"/>
</dbReference>
<evidence type="ECO:0000259" key="8">
    <source>
        <dbReference type="PROSITE" id="PS50850"/>
    </source>
</evidence>
<name>A0AAV8YIQ4_9CUCU</name>
<dbReference type="PANTHER" id="PTHR48021:SF47">
    <property type="entry name" value="GH17672P"/>
    <property type="match status" value="1"/>
</dbReference>
<dbReference type="PROSITE" id="PS50850">
    <property type="entry name" value="MFS"/>
    <property type="match status" value="1"/>
</dbReference>
<feature type="domain" description="Major facilitator superfamily (MFS) profile" evidence="8">
    <location>
        <begin position="1"/>
        <end position="229"/>
    </location>
</feature>
<feature type="transmembrane region" description="Helical" evidence="7">
    <location>
        <begin position="202"/>
        <end position="225"/>
    </location>
</feature>
<comment type="caution">
    <text evidence="9">The sequence shown here is derived from an EMBL/GenBank/DDBJ whole genome shotgun (WGS) entry which is preliminary data.</text>
</comment>
<feature type="compositionally biased region" description="Basic residues" evidence="6">
    <location>
        <begin position="8"/>
        <end position="21"/>
    </location>
</feature>
<evidence type="ECO:0000256" key="4">
    <source>
        <dbReference type="ARBA" id="ARBA00023136"/>
    </source>
</evidence>
<sequence>MHSSTKGTFKHRRGIGKKNSTKKGGIGDLLKSPGLRKGLTISLGLVILQQFSGINAVLAFMGPIFEATGSGISTYVSTIIIGTIQVFSTVLTSAIVEKLGRKFLLLGSTIGSCGSILLLGLYFYLKNSKIYNVDSIFWLPVVCLMVYIVSFNMGLGPLPWAIMGEIFPAHVKSVAAALTSFSCFLAGFGVTMGFPIIVESLGMAQCFWIFGSCCILSISFIYTVVPETKGKTLAEIQKILSKN</sequence>
<dbReference type="Pfam" id="PF00083">
    <property type="entry name" value="Sugar_tr"/>
    <property type="match status" value="1"/>
</dbReference>
<dbReference type="InterPro" id="IPR005828">
    <property type="entry name" value="MFS_sugar_transport-like"/>
</dbReference>
<accession>A0AAV8YIQ4</accession>
<keyword evidence="5" id="KW-0325">Glycoprotein</keyword>
<evidence type="ECO:0000256" key="6">
    <source>
        <dbReference type="SAM" id="MobiDB-lite"/>
    </source>
</evidence>
<feature type="transmembrane region" description="Helical" evidence="7">
    <location>
        <begin position="103"/>
        <end position="125"/>
    </location>
</feature>
<proteinExistence type="predicted"/>
<gene>
    <name evidence="9" type="ORF">NQ314_007789</name>
</gene>
<dbReference type="InterPro" id="IPR005829">
    <property type="entry name" value="Sugar_transporter_CS"/>
</dbReference>
<comment type="subcellular location">
    <subcellularLocation>
        <location evidence="1">Membrane</location>
        <topology evidence="1">Multi-pass membrane protein</topology>
    </subcellularLocation>
</comment>
<feature type="region of interest" description="Disordered" evidence="6">
    <location>
        <begin position="1"/>
        <end position="25"/>
    </location>
</feature>
<dbReference type="PRINTS" id="PR00171">
    <property type="entry name" value="SUGRTRNSPORT"/>
</dbReference>
<feature type="transmembrane region" description="Helical" evidence="7">
    <location>
        <begin position="72"/>
        <end position="96"/>
    </location>
</feature>